<accession>A0A645F2V5</accession>
<dbReference type="AlphaFoldDB" id="A0A645F2V5"/>
<sequence length="114" mass="12818">MIRIRFGMVLRNNEIITLANATITDTDKPITIAGSNLAVTAKAEQIPNTCTVTGLFMLIGAENTSLFFLENNWLIFYFPPYLFAVKNLSYWLRHTFSMASTPFEVIVPPEIPST</sequence>
<reference evidence="1" key="1">
    <citation type="submission" date="2019-08" db="EMBL/GenBank/DDBJ databases">
        <authorList>
            <person name="Kucharzyk K."/>
            <person name="Murdoch R.W."/>
            <person name="Higgins S."/>
            <person name="Loffler F."/>
        </authorList>
    </citation>
    <scope>NUCLEOTIDE SEQUENCE</scope>
</reference>
<dbReference type="EMBL" id="VSSQ01053863">
    <property type="protein sequence ID" value="MPN07852.1"/>
    <property type="molecule type" value="Genomic_DNA"/>
</dbReference>
<organism evidence="1">
    <name type="scientific">bioreactor metagenome</name>
    <dbReference type="NCBI Taxonomy" id="1076179"/>
    <lineage>
        <taxon>unclassified sequences</taxon>
        <taxon>metagenomes</taxon>
        <taxon>ecological metagenomes</taxon>
    </lineage>
</organism>
<evidence type="ECO:0000313" key="1">
    <source>
        <dbReference type="EMBL" id="MPN07852.1"/>
    </source>
</evidence>
<comment type="caution">
    <text evidence="1">The sequence shown here is derived from an EMBL/GenBank/DDBJ whole genome shotgun (WGS) entry which is preliminary data.</text>
</comment>
<protein>
    <submittedName>
        <fullName evidence="1">Uncharacterized protein</fullName>
    </submittedName>
</protein>
<name>A0A645F2V5_9ZZZZ</name>
<proteinExistence type="predicted"/>
<gene>
    <name evidence="1" type="ORF">SDC9_155124</name>
</gene>